<dbReference type="EMBL" id="JAATJH010000016">
    <property type="protein sequence ID" value="NJC28519.1"/>
    <property type="molecule type" value="Genomic_DNA"/>
</dbReference>
<dbReference type="RefSeq" id="WP_168040618.1">
    <property type="nucleotide sequence ID" value="NZ_JAATJH010000016.1"/>
</dbReference>
<protein>
    <submittedName>
        <fullName evidence="2">Uncharacterized protein</fullName>
    </submittedName>
</protein>
<proteinExistence type="predicted"/>
<reference evidence="2 3" key="1">
    <citation type="submission" date="2020-03" db="EMBL/GenBank/DDBJ databases">
        <title>Genomic Encyclopedia of Type Strains, Phase IV (KMG-IV): sequencing the most valuable type-strain genomes for metagenomic binning, comparative biology and taxonomic classification.</title>
        <authorList>
            <person name="Goeker M."/>
        </authorList>
    </citation>
    <scope>NUCLEOTIDE SEQUENCE [LARGE SCALE GENOMIC DNA]</scope>
    <source>
        <strain evidence="2 3">DSM 105096</strain>
    </source>
</reference>
<keyword evidence="1" id="KW-0732">Signal</keyword>
<accession>A0ABX0XI09</accession>
<feature type="chain" id="PRO_5047111333" evidence="1">
    <location>
        <begin position="22"/>
        <end position="234"/>
    </location>
</feature>
<dbReference type="Proteomes" id="UP000770785">
    <property type="component" value="Unassembled WGS sequence"/>
</dbReference>
<comment type="caution">
    <text evidence="2">The sequence shown here is derived from an EMBL/GenBank/DDBJ whole genome shotgun (WGS) entry which is preliminary data.</text>
</comment>
<dbReference type="PROSITE" id="PS51257">
    <property type="entry name" value="PROKAR_LIPOPROTEIN"/>
    <property type="match status" value="1"/>
</dbReference>
<evidence type="ECO:0000256" key="1">
    <source>
        <dbReference type="SAM" id="SignalP"/>
    </source>
</evidence>
<organism evidence="2 3">
    <name type="scientific">Neolewinella antarctica</name>
    <dbReference type="NCBI Taxonomy" id="442734"/>
    <lineage>
        <taxon>Bacteria</taxon>
        <taxon>Pseudomonadati</taxon>
        <taxon>Bacteroidota</taxon>
        <taxon>Saprospiria</taxon>
        <taxon>Saprospirales</taxon>
        <taxon>Lewinellaceae</taxon>
        <taxon>Neolewinella</taxon>
    </lineage>
</organism>
<evidence type="ECO:0000313" key="2">
    <source>
        <dbReference type="EMBL" id="NJC28519.1"/>
    </source>
</evidence>
<gene>
    <name evidence="2" type="ORF">GGR27_004044</name>
</gene>
<feature type="signal peptide" evidence="1">
    <location>
        <begin position="1"/>
        <end position="21"/>
    </location>
</feature>
<evidence type="ECO:0000313" key="3">
    <source>
        <dbReference type="Proteomes" id="UP000770785"/>
    </source>
</evidence>
<name>A0ABX0XI09_9BACT</name>
<sequence>MPTLKFSFYLLCFLFSTSCFSQEGGKIYACPLKYQTLPGDYISKYISNYERADYEVIYVGKVSDTVSVLNSGNRIANLGSHAVNAYNEEVSYNTLNHSNIRLEIDTSSLLDIRTLDLKDRSESQVRVGVPIIVRNISDSTVRIGVGYNVPIHMMYKPIGQSKWKMFDSRPFVYSCGVGLHDIVLYQNEIGITFTLLHQEGTKSQIMFAIIDHSTDKLITTRPFYGLVNESLLDD</sequence>
<keyword evidence="3" id="KW-1185">Reference proteome</keyword>